<dbReference type="STRING" id="94130.A0A2Z6QXE6"/>
<dbReference type="Gene3D" id="1.10.150.50">
    <property type="entry name" value="Transcription Factor, Ets-1"/>
    <property type="match status" value="1"/>
</dbReference>
<name>A0A2Z6QXE6_9GLOM</name>
<dbReference type="InterPro" id="IPR013761">
    <property type="entry name" value="SAM/pointed_sf"/>
</dbReference>
<keyword evidence="2" id="KW-1185">Reference proteome</keyword>
<gene>
    <name evidence="1" type="ORF">RclHR1_11500011</name>
</gene>
<organism evidence="1 2">
    <name type="scientific">Rhizophagus clarus</name>
    <dbReference type="NCBI Taxonomy" id="94130"/>
    <lineage>
        <taxon>Eukaryota</taxon>
        <taxon>Fungi</taxon>
        <taxon>Fungi incertae sedis</taxon>
        <taxon>Mucoromycota</taxon>
        <taxon>Glomeromycotina</taxon>
        <taxon>Glomeromycetes</taxon>
        <taxon>Glomerales</taxon>
        <taxon>Glomeraceae</taxon>
        <taxon>Rhizophagus</taxon>
    </lineage>
</organism>
<accession>A0A2Z6QXE6</accession>
<protein>
    <recommendedName>
        <fullName evidence="3">SAM domain-containing protein</fullName>
    </recommendedName>
</protein>
<reference evidence="1 2" key="1">
    <citation type="submission" date="2017-11" db="EMBL/GenBank/DDBJ databases">
        <title>The genome of Rhizophagus clarus HR1 reveals common genetic basis of auxotrophy among arbuscular mycorrhizal fungi.</title>
        <authorList>
            <person name="Kobayashi Y."/>
        </authorList>
    </citation>
    <scope>NUCLEOTIDE SEQUENCE [LARGE SCALE GENOMIC DNA]</scope>
    <source>
        <strain evidence="1 2">HR1</strain>
    </source>
</reference>
<dbReference type="Proteomes" id="UP000247702">
    <property type="component" value="Unassembled WGS sequence"/>
</dbReference>
<evidence type="ECO:0000313" key="1">
    <source>
        <dbReference type="EMBL" id="GBB84936.1"/>
    </source>
</evidence>
<comment type="caution">
    <text evidence="1">The sequence shown here is derived from an EMBL/GenBank/DDBJ whole genome shotgun (WGS) entry which is preliminary data.</text>
</comment>
<proteinExistence type="predicted"/>
<dbReference type="AlphaFoldDB" id="A0A2Z6QXE6"/>
<evidence type="ECO:0008006" key="3">
    <source>
        <dbReference type="Google" id="ProtNLM"/>
    </source>
</evidence>
<dbReference type="EMBL" id="BEXD01000170">
    <property type="protein sequence ID" value="GBB84936.1"/>
    <property type="molecule type" value="Genomic_DNA"/>
</dbReference>
<sequence length="198" mass="22984">MSETAILLLINIVKKRWKKDNVITFLQRKDLNLDFDDENIGIIKSKKVNGKNFFSLMAEKLENYGLQSESTSRITELVKKIKNEQGNPEIAFLQKEIEDFSLRIKSDFRKVYHLMEVSSLLLETELDKNVLSDRIEIDFLLAITKSTKPCASEKFSETPSNKSTSEKEIQDYFMTKCKVLKNYDPIKNKLKLTVEDTC</sequence>
<evidence type="ECO:0000313" key="2">
    <source>
        <dbReference type="Proteomes" id="UP000247702"/>
    </source>
</evidence>